<dbReference type="EMBL" id="QGKY02000190">
    <property type="protein sequence ID" value="KAF2588918.1"/>
    <property type="molecule type" value="Genomic_DNA"/>
</dbReference>
<protein>
    <submittedName>
        <fullName evidence="1">Uncharacterized protein</fullName>
    </submittedName>
</protein>
<organism evidence="1">
    <name type="scientific">Brassica cretica</name>
    <name type="common">Mustard</name>
    <dbReference type="NCBI Taxonomy" id="69181"/>
    <lineage>
        <taxon>Eukaryota</taxon>
        <taxon>Viridiplantae</taxon>
        <taxon>Streptophyta</taxon>
        <taxon>Embryophyta</taxon>
        <taxon>Tracheophyta</taxon>
        <taxon>Spermatophyta</taxon>
        <taxon>Magnoliopsida</taxon>
        <taxon>eudicotyledons</taxon>
        <taxon>Gunneridae</taxon>
        <taxon>Pentapetalae</taxon>
        <taxon>rosids</taxon>
        <taxon>malvids</taxon>
        <taxon>Brassicales</taxon>
        <taxon>Brassicaceae</taxon>
        <taxon>Brassiceae</taxon>
        <taxon>Brassica</taxon>
    </lineage>
</organism>
<name>A0A8S9K5H6_BRACR</name>
<reference evidence="1" key="1">
    <citation type="submission" date="2019-12" db="EMBL/GenBank/DDBJ databases">
        <title>Genome sequencing and annotation of Brassica cretica.</title>
        <authorList>
            <person name="Studholme D.J."/>
            <person name="Sarris P.F."/>
        </authorList>
    </citation>
    <scope>NUCLEOTIDE SEQUENCE</scope>
    <source>
        <strain evidence="1">PFS-102/07</strain>
        <tissue evidence="1">Leaf</tissue>
    </source>
</reference>
<accession>A0A8S9K5H6</accession>
<dbReference type="AlphaFoldDB" id="A0A8S9K5H6"/>
<evidence type="ECO:0000313" key="1">
    <source>
        <dbReference type="EMBL" id="KAF2588918.1"/>
    </source>
</evidence>
<sequence>MIDPQGDDSIITSPNAKLHIAYIDEEEFWRQRSRIMWLAAGDKNSGFFHAMAKGRRARNRMSVIEDSEGKAFFEEDQIADQISSYFNAMFTSENHGGPSDLTKDIVHSALKPSLSGQGLCHQQQTSPILD</sequence>
<gene>
    <name evidence="1" type="ORF">F2Q70_00040304</name>
</gene>
<proteinExistence type="predicted"/>
<comment type="caution">
    <text evidence="1">The sequence shown here is derived from an EMBL/GenBank/DDBJ whole genome shotgun (WGS) entry which is preliminary data.</text>
</comment>